<protein>
    <recommendedName>
        <fullName evidence="4">Collagen triple helix repeat protein</fullName>
    </recommendedName>
</protein>
<dbReference type="EMBL" id="RBIL01000003">
    <property type="protein sequence ID" value="RKQ84841.1"/>
    <property type="molecule type" value="Genomic_DNA"/>
</dbReference>
<keyword evidence="3" id="KW-1185">Reference proteome</keyword>
<proteinExistence type="predicted"/>
<dbReference type="AlphaFoldDB" id="A0A660KX08"/>
<evidence type="ECO:0000313" key="3">
    <source>
        <dbReference type="Proteomes" id="UP000278962"/>
    </source>
</evidence>
<accession>A0A660KX08</accession>
<dbReference type="Gene3D" id="1.20.5.320">
    <property type="entry name" value="6-Phosphogluconate Dehydrogenase, domain 3"/>
    <property type="match status" value="1"/>
</dbReference>
<feature type="region of interest" description="Disordered" evidence="1">
    <location>
        <begin position="49"/>
        <end position="74"/>
    </location>
</feature>
<name>A0A660KX08_9ACTN</name>
<gene>
    <name evidence="2" type="ORF">C8N24_6471</name>
</gene>
<evidence type="ECO:0000313" key="2">
    <source>
        <dbReference type="EMBL" id="RKQ84841.1"/>
    </source>
</evidence>
<dbReference type="Proteomes" id="UP000278962">
    <property type="component" value="Unassembled WGS sequence"/>
</dbReference>
<feature type="compositionally biased region" description="Low complexity" evidence="1">
    <location>
        <begin position="50"/>
        <end position="74"/>
    </location>
</feature>
<reference evidence="2 3" key="1">
    <citation type="submission" date="2018-10" db="EMBL/GenBank/DDBJ databases">
        <title>Genomic Encyclopedia of Archaeal and Bacterial Type Strains, Phase II (KMG-II): from individual species to whole genera.</title>
        <authorList>
            <person name="Goeker M."/>
        </authorList>
    </citation>
    <scope>NUCLEOTIDE SEQUENCE [LARGE SCALE GENOMIC DNA]</scope>
    <source>
        <strain evidence="2 3">DSM 14954</strain>
    </source>
</reference>
<evidence type="ECO:0008006" key="4">
    <source>
        <dbReference type="Google" id="ProtNLM"/>
    </source>
</evidence>
<evidence type="ECO:0000256" key="1">
    <source>
        <dbReference type="SAM" id="MobiDB-lite"/>
    </source>
</evidence>
<comment type="caution">
    <text evidence="2">The sequence shown here is derived from an EMBL/GenBank/DDBJ whole genome shotgun (WGS) entry which is preliminary data.</text>
</comment>
<sequence>MIALVAATAGTATAATKVLIKSSAQVKNGSLEAADLSAKARKSLLGKTGPAGATGAAGAAGPAGPAGPAGARGPSEAFVARSATQNTLNCPAGGCDSGATIRTLDLPAGSYVLTASTELAPVTFVADVSRSVECHLTRADTQAFQRTLHLYKAASASGGLSHEQAVSITWAVTLPAPTTVSLDCAFGAVKFSASNTRITALQVGSITETVS</sequence>
<organism evidence="2 3">
    <name type="scientific">Solirubrobacter pauli</name>
    <dbReference type="NCBI Taxonomy" id="166793"/>
    <lineage>
        <taxon>Bacteria</taxon>
        <taxon>Bacillati</taxon>
        <taxon>Actinomycetota</taxon>
        <taxon>Thermoleophilia</taxon>
        <taxon>Solirubrobacterales</taxon>
        <taxon>Solirubrobacteraceae</taxon>
        <taxon>Solirubrobacter</taxon>
    </lineage>
</organism>